<reference evidence="2 3" key="1">
    <citation type="submission" date="2019-03" db="EMBL/GenBank/DDBJ databases">
        <title>Single cell metagenomics reveals metabolic interactions within the superorganism composed of flagellate Streblomastix strix and complex community of Bacteroidetes bacteria on its surface.</title>
        <authorList>
            <person name="Treitli S.C."/>
            <person name="Kolisko M."/>
            <person name="Husnik F."/>
            <person name="Keeling P."/>
            <person name="Hampl V."/>
        </authorList>
    </citation>
    <scope>NUCLEOTIDE SEQUENCE [LARGE SCALE GENOMIC DNA]</scope>
    <source>
        <strain evidence="2">ST1C</strain>
    </source>
</reference>
<feature type="region of interest" description="Disordered" evidence="1">
    <location>
        <begin position="47"/>
        <end position="123"/>
    </location>
</feature>
<feature type="non-terminal residue" evidence="2">
    <location>
        <position position="1"/>
    </location>
</feature>
<proteinExistence type="predicted"/>
<name>A0A5J4WNN4_9EUKA</name>
<accession>A0A5J4WNN4</accession>
<protein>
    <submittedName>
        <fullName evidence="2">Uncharacterized protein</fullName>
    </submittedName>
</protein>
<evidence type="ECO:0000313" key="3">
    <source>
        <dbReference type="Proteomes" id="UP000324800"/>
    </source>
</evidence>
<sequence length="441" mass="49606">KFKPLPNYIQGEFRTMLEAMISQDYKKRPTVKALLESETMQLVGMIEKSKEQKGSEQENEQMNKKVNELEMKVRSLEVEKENEKKRTDLAEQEKQKAQTEKEKEKQEKEIALTEKDKEKQEKDKALAEIDKLKQKVNITEQEKQKAQSELDKQKAQTNESQELVIVFQQQVETAQSEVTRLTSEVQLLTAELSQLRTIPTSPKEQSTTEPNDQLTQQSVPPSFNPNMLVGIIPDSLHAIQQGCKIIHTDQSGESTVAFNPVISRGIVRFEGIFQNHSNWVFGIGIASASAVFGSGEGPSKGEIKKKTVCYWRDGGLGHIGDYIPGNSWIKQNKTVSCEVNMNVTPLYFQPLWGRDRQPSCLCVSRLPQPIVKFIQQLVAAVKELRMAVTAVHITYDGHECVSSRSDAGFVDGCKCAFLQTHPGIQSTCSKLGPILQTKLVK</sequence>
<gene>
    <name evidence="2" type="ORF">EZS28_008283</name>
</gene>
<dbReference type="AlphaFoldDB" id="A0A5J4WNN4"/>
<dbReference type="EMBL" id="SNRW01001492">
    <property type="protein sequence ID" value="KAA6396186.1"/>
    <property type="molecule type" value="Genomic_DNA"/>
</dbReference>
<organism evidence="2 3">
    <name type="scientific">Streblomastix strix</name>
    <dbReference type="NCBI Taxonomy" id="222440"/>
    <lineage>
        <taxon>Eukaryota</taxon>
        <taxon>Metamonada</taxon>
        <taxon>Preaxostyla</taxon>
        <taxon>Oxymonadida</taxon>
        <taxon>Streblomastigidae</taxon>
        <taxon>Streblomastix</taxon>
    </lineage>
</organism>
<comment type="caution">
    <text evidence="2">The sequence shown here is derived from an EMBL/GenBank/DDBJ whole genome shotgun (WGS) entry which is preliminary data.</text>
</comment>
<feature type="region of interest" description="Disordered" evidence="1">
    <location>
        <begin position="196"/>
        <end position="220"/>
    </location>
</feature>
<evidence type="ECO:0000313" key="2">
    <source>
        <dbReference type="EMBL" id="KAA6396186.1"/>
    </source>
</evidence>
<evidence type="ECO:0000256" key="1">
    <source>
        <dbReference type="SAM" id="MobiDB-lite"/>
    </source>
</evidence>
<dbReference type="Proteomes" id="UP000324800">
    <property type="component" value="Unassembled WGS sequence"/>
</dbReference>